<name>A0A2T9JEP4_9CAUL</name>
<dbReference type="Pfam" id="PF20129">
    <property type="entry name" value="DUF6519"/>
    <property type="match status" value="1"/>
</dbReference>
<organism evidence="2 3">
    <name type="scientific">Caulobacter endophyticus</name>
    <dbReference type="NCBI Taxonomy" id="2172652"/>
    <lineage>
        <taxon>Bacteria</taxon>
        <taxon>Pseudomonadati</taxon>
        <taxon>Pseudomonadota</taxon>
        <taxon>Alphaproteobacteria</taxon>
        <taxon>Caulobacterales</taxon>
        <taxon>Caulobacteraceae</taxon>
        <taxon>Caulobacter</taxon>
    </lineage>
</organism>
<comment type="caution">
    <text evidence="2">The sequence shown here is derived from an EMBL/GenBank/DDBJ whole genome shotgun (WGS) entry which is preliminary data.</text>
</comment>
<dbReference type="InterPro" id="IPR003343">
    <property type="entry name" value="Big_2"/>
</dbReference>
<evidence type="ECO:0000259" key="1">
    <source>
        <dbReference type="Pfam" id="PF02368"/>
    </source>
</evidence>
<evidence type="ECO:0000313" key="3">
    <source>
        <dbReference type="Proteomes" id="UP000245073"/>
    </source>
</evidence>
<accession>A0A2T9JEP4</accession>
<dbReference type="AlphaFoldDB" id="A0A2T9JEP4"/>
<feature type="domain" description="BIG2" evidence="1">
    <location>
        <begin position="688"/>
        <end position="755"/>
    </location>
</feature>
<dbReference type="Pfam" id="PF02368">
    <property type="entry name" value="Big_2"/>
    <property type="match status" value="1"/>
</dbReference>
<dbReference type="RefSeq" id="WP_109455346.1">
    <property type="nucleotide sequence ID" value="NZ_QDKQ01000077.1"/>
</dbReference>
<proteinExistence type="predicted"/>
<sequence length="877" mass="94041">MTADISRDTFDARKRYAGVVMQQGRVQLDADWNEQQSILRHHAETQAIDIIGASGAPVHDAGFKLTTDGAKVRIGAGRYYVGGVLCENPVEVDYLNQADYPGAPDLASLFASAGTTSAIFYLEAWRRPVTGLEDPGIREVALGGADTAIRLKTIWQVKILPVKPAAAGPRAVSEWDQLITPATGRMSARAEPSLSGDNPCLTPPAAGYQRLENQLYRVEIHRGGDRNSATLKWSRDNGSVVTAIESFNGQQLTVHDLGRDAALGFANGQVVELISDAVELTNQPGQLLRIDHVEEASRLVSLTTAPSPVNAALRPKLRRWDSAEIALSSASTADGWIELEDGVQVKFEAGTYKTGDFWLVPARALTGQLDWPFLTPQPSRNKPHAYCKLALGALTRNVLSLQDSRMLFTPIAESPPAMHVTGVNWVHDDIIALEPLQSAGLQIFFDGAMTAPVGDSGQSLVSVTLETPAPLKIINPGADAKSTFRLSTPLAGEVSLPAPNVLSWKPAQSGAELSNLVAFLVNENIQRVRLRVILRGSMIWSEQSDQKLYVDGRVYGKSGFRADGSPRIDLTLPSGDGVKSSDFESWLYLQLRIPPPKLTQLGLSSTLANPGDQITGTVVIDRPAQTPFTVALTVSGDGARVPASVDIPVGQTRANFIVTAATPASTTRIVVSGAASGVTLQETLTVQVINIAVTPAEVTIFVGGSQQFSAQESGGASPAGVTWSVQGPAGASISQSGLFNSSVAGDFQIIATSNADRTRNKVAIAHVRQKSKDTKETKEKDNDKAFEKSVEKIIEKGAEKNIEKTREKATEKTREKIREKLAEKIPDLLISDLPLPALSGETTDEQVLVMPDVEAIVAKGRSFIRPAERPDLSRPPA</sequence>
<dbReference type="InterPro" id="IPR045392">
    <property type="entry name" value="DUF6519"/>
</dbReference>
<keyword evidence="3" id="KW-1185">Reference proteome</keyword>
<dbReference type="Proteomes" id="UP000245073">
    <property type="component" value="Unassembled WGS sequence"/>
</dbReference>
<protein>
    <recommendedName>
        <fullName evidence="1">BIG2 domain-containing protein</fullName>
    </recommendedName>
</protein>
<evidence type="ECO:0000313" key="2">
    <source>
        <dbReference type="EMBL" id="PVM82171.1"/>
    </source>
</evidence>
<dbReference type="Gene3D" id="2.60.40.1080">
    <property type="match status" value="1"/>
</dbReference>
<dbReference type="OrthoDB" id="134981at2"/>
<reference evidence="2 3" key="1">
    <citation type="submission" date="2018-04" db="EMBL/GenBank/DDBJ databases">
        <title>The genome sequence of Caulobacter sp. 744.</title>
        <authorList>
            <person name="Gao J."/>
            <person name="Sun J."/>
        </authorList>
    </citation>
    <scope>NUCLEOTIDE SEQUENCE [LARGE SCALE GENOMIC DNA]</scope>
    <source>
        <strain evidence="2 3">774</strain>
    </source>
</reference>
<gene>
    <name evidence="2" type="ORF">DDF67_24520</name>
</gene>
<dbReference type="EMBL" id="QDKQ01000077">
    <property type="protein sequence ID" value="PVM82171.1"/>
    <property type="molecule type" value="Genomic_DNA"/>
</dbReference>